<reference evidence="2 3" key="1">
    <citation type="submission" date="2019-06" db="EMBL/GenBank/DDBJ databases">
        <title>Sequencing the genomes of 1000 actinobacteria strains.</title>
        <authorList>
            <person name="Klenk H.-P."/>
        </authorList>
    </citation>
    <scope>NUCLEOTIDE SEQUENCE [LARGE SCALE GENOMIC DNA]</scope>
    <source>
        <strain evidence="2 3">DSM 41649</strain>
    </source>
</reference>
<feature type="region of interest" description="Disordered" evidence="1">
    <location>
        <begin position="1"/>
        <end position="32"/>
    </location>
</feature>
<evidence type="ECO:0008006" key="4">
    <source>
        <dbReference type="Google" id="ProtNLM"/>
    </source>
</evidence>
<organism evidence="2 3">
    <name type="scientific">Kitasatospora atroaurantiaca</name>
    <dbReference type="NCBI Taxonomy" id="285545"/>
    <lineage>
        <taxon>Bacteria</taxon>
        <taxon>Bacillati</taxon>
        <taxon>Actinomycetota</taxon>
        <taxon>Actinomycetes</taxon>
        <taxon>Kitasatosporales</taxon>
        <taxon>Streptomycetaceae</taxon>
        <taxon>Kitasatospora</taxon>
    </lineage>
</organism>
<dbReference type="AlphaFoldDB" id="A0A561EMZ6"/>
<evidence type="ECO:0000256" key="1">
    <source>
        <dbReference type="SAM" id="MobiDB-lite"/>
    </source>
</evidence>
<proteinExistence type="predicted"/>
<dbReference type="Proteomes" id="UP000318416">
    <property type="component" value="Unassembled WGS sequence"/>
</dbReference>
<comment type="caution">
    <text evidence="2">The sequence shown here is derived from an EMBL/GenBank/DDBJ whole genome shotgun (WGS) entry which is preliminary data.</text>
</comment>
<protein>
    <recommendedName>
        <fullName evidence="4">PD-(D/E)XK nuclease superfamily protein</fullName>
    </recommendedName>
</protein>
<dbReference type="RefSeq" id="WP_145789429.1">
    <property type="nucleotide sequence ID" value="NZ_BAAABR010000054.1"/>
</dbReference>
<dbReference type="InterPro" id="IPR011604">
    <property type="entry name" value="PDDEXK-like_dom_sf"/>
</dbReference>
<accession>A0A561EMZ6</accession>
<keyword evidence="3" id="KW-1185">Reference proteome</keyword>
<dbReference type="EMBL" id="VIVR01000001">
    <property type="protein sequence ID" value="TWE16952.1"/>
    <property type="molecule type" value="Genomic_DNA"/>
</dbReference>
<dbReference type="Gene3D" id="3.90.320.10">
    <property type="match status" value="1"/>
</dbReference>
<evidence type="ECO:0000313" key="3">
    <source>
        <dbReference type="Proteomes" id="UP000318416"/>
    </source>
</evidence>
<sequence length="375" mass="41206">MSVQDIEAPSIWKAAHGADRRRPRSRQTELGASDTVCSRRAAYIVTGTPRTDTHEGKAAILGTYIHAGLLEDARKEFGWQVERTVVGDNVRGHVDVVQLDQATAARLPKAMRPIVPAQVVTVEDVKTKSVRKWDQVLRYGASKAELRQVYLYASILRAHGFADVQGQKALARLGPIDVQRIRFRFICRDNGEEHVQEFAFDELEASAALWWVDRVLEVGDPDELSRDHDGPGLSAVCDYCSWLTACWGQAAPGVPVQTLLVRDDDDRAQALAEYVSGHAQESAGAKVKKFARAKLDQTAAGTYGPNSLSWSGKNPVKKPDVQAMVDLYDDARVPVPMVPDVDQMIAFLKQEGIGIPMKATGALTARSINVRPART</sequence>
<dbReference type="OrthoDB" id="5174688at2"/>
<name>A0A561EMZ6_9ACTN</name>
<gene>
    <name evidence="2" type="ORF">FB465_1947</name>
</gene>
<evidence type="ECO:0000313" key="2">
    <source>
        <dbReference type="EMBL" id="TWE16952.1"/>
    </source>
</evidence>